<feature type="region of interest" description="Disordered" evidence="1">
    <location>
        <begin position="181"/>
        <end position="326"/>
    </location>
</feature>
<reference evidence="2" key="1">
    <citation type="submission" date="2023-07" db="EMBL/GenBank/DDBJ databases">
        <title>Chromosome-level Genome Assembly of Striped Snakehead (Channa striata).</title>
        <authorList>
            <person name="Liu H."/>
        </authorList>
    </citation>
    <scope>NUCLEOTIDE SEQUENCE</scope>
    <source>
        <strain evidence="2">Gz</strain>
        <tissue evidence="2">Muscle</tissue>
    </source>
</reference>
<comment type="caution">
    <text evidence="2">The sequence shown here is derived from an EMBL/GenBank/DDBJ whole genome shotgun (WGS) entry which is preliminary data.</text>
</comment>
<evidence type="ECO:0000313" key="2">
    <source>
        <dbReference type="EMBL" id="KAK2814564.1"/>
    </source>
</evidence>
<name>A0AA88IXJ7_CHASR</name>
<feature type="compositionally biased region" description="Basic residues" evidence="1">
    <location>
        <begin position="193"/>
        <end position="202"/>
    </location>
</feature>
<proteinExistence type="predicted"/>
<dbReference type="AlphaFoldDB" id="A0AA88IXJ7"/>
<feature type="compositionally biased region" description="Low complexity" evidence="1">
    <location>
        <begin position="56"/>
        <end position="65"/>
    </location>
</feature>
<sequence>MTSASATPPPRAARRQVRQPSGRRGGAPCACGGSGGALGARPGRSPGQGGGGGAPAGRARATGRGAAAGAGGARRGARGRAGPGREAQAAEAGRARFAGEKGEGLSPDPLGTRGFDKACRRQGLSTDQPGSPGGSGGWRRRDFALGRPPAGPEALQCGPPDEEGRPSSLVRLKRVLAEAAAFCGRRPPPSRGRGGRPGRGLRGRTAGAGGASRSLPIVRPGRSAEGFAGPPRVALPAMEADPRAEEPPTRTPARGRRGALRWRVWVANVGQGKSEVRDGKTRQKEPQGGSGHLRKGPSGAPRGLGKRTGGRPGLSPGGLRFRKLGF</sequence>
<dbReference type="EMBL" id="JAUPFM010000036">
    <property type="protein sequence ID" value="KAK2814564.1"/>
    <property type="molecule type" value="Genomic_DNA"/>
</dbReference>
<gene>
    <name evidence="2" type="ORF">Q5P01_000183</name>
</gene>
<organism evidence="2 3">
    <name type="scientific">Channa striata</name>
    <name type="common">Snakehead murrel</name>
    <name type="synonym">Ophicephalus striatus</name>
    <dbReference type="NCBI Taxonomy" id="64152"/>
    <lineage>
        <taxon>Eukaryota</taxon>
        <taxon>Metazoa</taxon>
        <taxon>Chordata</taxon>
        <taxon>Craniata</taxon>
        <taxon>Vertebrata</taxon>
        <taxon>Euteleostomi</taxon>
        <taxon>Actinopterygii</taxon>
        <taxon>Neopterygii</taxon>
        <taxon>Teleostei</taxon>
        <taxon>Neoteleostei</taxon>
        <taxon>Acanthomorphata</taxon>
        <taxon>Anabantaria</taxon>
        <taxon>Anabantiformes</taxon>
        <taxon>Channoidei</taxon>
        <taxon>Channidae</taxon>
        <taxon>Channa</taxon>
    </lineage>
</organism>
<feature type="compositionally biased region" description="Gly residues" evidence="1">
    <location>
        <begin position="66"/>
        <end position="82"/>
    </location>
</feature>
<feature type="compositionally biased region" description="Basic and acidic residues" evidence="1">
    <location>
        <begin position="93"/>
        <end position="103"/>
    </location>
</feature>
<feature type="region of interest" description="Disordered" evidence="1">
    <location>
        <begin position="1"/>
        <end position="169"/>
    </location>
</feature>
<dbReference type="Proteomes" id="UP001187415">
    <property type="component" value="Unassembled WGS sequence"/>
</dbReference>
<feature type="compositionally biased region" description="Basic and acidic residues" evidence="1">
    <location>
        <begin position="274"/>
        <end position="285"/>
    </location>
</feature>
<accession>A0AA88IXJ7</accession>
<evidence type="ECO:0000256" key="1">
    <source>
        <dbReference type="SAM" id="MobiDB-lite"/>
    </source>
</evidence>
<keyword evidence="3" id="KW-1185">Reference proteome</keyword>
<protein>
    <submittedName>
        <fullName evidence="2">Uncharacterized protein</fullName>
    </submittedName>
</protein>
<feature type="compositionally biased region" description="Gly residues" evidence="1">
    <location>
        <begin position="46"/>
        <end position="55"/>
    </location>
</feature>
<evidence type="ECO:0000313" key="3">
    <source>
        <dbReference type="Proteomes" id="UP001187415"/>
    </source>
</evidence>
<feature type="compositionally biased region" description="Low complexity" evidence="1">
    <location>
        <begin position="18"/>
        <end position="31"/>
    </location>
</feature>